<dbReference type="KEGG" id="mehf:MmiHf6_11140"/>
<comment type="similarity">
    <text evidence="1">Belongs to the shikimate dehydrogenase family.</text>
</comment>
<dbReference type="InterPro" id="IPR046346">
    <property type="entry name" value="Aminoacid_DH-like_N_sf"/>
</dbReference>
<dbReference type="SUPFAM" id="SSF51735">
    <property type="entry name" value="NAD(P)-binding Rossmann-fold domains"/>
    <property type="match status" value="1"/>
</dbReference>
<feature type="binding site" evidence="1">
    <location>
        <position position="94"/>
    </location>
    <ligand>
        <name>shikimate</name>
        <dbReference type="ChEBI" id="CHEBI:36208"/>
    </ligand>
</feature>
<dbReference type="Proteomes" id="UP001302978">
    <property type="component" value="Chromosome"/>
</dbReference>
<feature type="binding site" evidence="1">
    <location>
        <begin position="20"/>
        <end position="22"/>
    </location>
    <ligand>
        <name>shikimate</name>
        <dbReference type="ChEBI" id="CHEBI:36208"/>
    </ligand>
</feature>
<dbReference type="GO" id="GO:0019632">
    <property type="term" value="P:shikimate metabolic process"/>
    <property type="evidence" value="ECO:0007669"/>
    <property type="project" value="TreeGrafter"/>
</dbReference>
<feature type="binding site" evidence="1">
    <location>
        <position position="68"/>
    </location>
    <ligand>
        <name>shikimate</name>
        <dbReference type="ChEBI" id="CHEBI:36208"/>
    </ligand>
</feature>
<feature type="binding site" evidence="1">
    <location>
        <position position="253"/>
    </location>
    <ligand>
        <name>shikimate</name>
        <dbReference type="ChEBI" id="CHEBI:36208"/>
    </ligand>
</feature>
<keyword evidence="1" id="KW-0521">NADP</keyword>
<evidence type="ECO:0000259" key="2">
    <source>
        <dbReference type="Pfam" id="PF01488"/>
    </source>
</evidence>
<keyword evidence="6" id="KW-1185">Reference proteome</keyword>
<gene>
    <name evidence="1 5" type="primary">aroE</name>
    <name evidence="5" type="ORF">MmiHf6_11140</name>
</gene>
<dbReference type="GO" id="GO:0009073">
    <property type="term" value="P:aromatic amino acid family biosynthetic process"/>
    <property type="evidence" value="ECO:0007669"/>
    <property type="project" value="UniProtKB-KW"/>
</dbReference>
<name>A0AA97A250_9EURY</name>
<evidence type="ECO:0000313" key="5">
    <source>
        <dbReference type="EMBL" id="WNY23798.1"/>
    </source>
</evidence>
<dbReference type="InterPro" id="IPR041121">
    <property type="entry name" value="SDH_C"/>
</dbReference>
<keyword evidence="1" id="KW-0057">Aromatic amino acid biosynthesis</keyword>
<dbReference type="AlphaFoldDB" id="A0AA97A250"/>
<feature type="binding site" evidence="1">
    <location>
        <position position="275"/>
    </location>
    <ligand>
        <name>NADP(+)</name>
        <dbReference type="ChEBI" id="CHEBI:58349"/>
    </ligand>
</feature>
<keyword evidence="1" id="KW-0028">Amino-acid biosynthesis</keyword>
<feature type="binding site" evidence="1">
    <location>
        <position position="251"/>
    </location>
    <ligand>
        <name>NADP(+)</name>
        <dbReference type="ChEBI" id="CHEBI:58349"/>
    </ligand>
</feature>
<feature type="domain" description="Quinate/shikimate 5-dehydrogenase/glutamyl-tRNA reductase" evidence="2">
    <location>
        <begin position="129"/>
        <end position="203"/>
    </location>
</feature>
<keyword evidence="1 5" id="KW-0560">Oxidoreductase</keyword>
<feature type="binding site" evidence="1">
    <location>
        <position position="85"/>
    </location>
    <ligand>
        <name>NADP(+)</name>
        <dbReference type="ChEBI" id="CHEBI:58349"/>
    </ligand>
</feature>
<dbReference type="SUPFAM" id="SSF53223">
    <property type="entry name" value="Aminoacid dehydrogenase-like, N-terminal domain"/>
    <property type="match status" value="1"/>
</dbReference>
<comment type="pathway">
    <text evidence="1">Metabolic intermediate biosynthesis; chorismate biosynthesis; chorismate from D-erythrose 4-phosphate and phosphoenolpyruvate: step 4/7.</text>
</comment>
<dbReference type="PANTHER" id="PTHR21089:SF1">
    <property type="entry name" value="BIFUNCTIONAL 3-DEHYDROQUINATE DEHYDRATASE_SHIKIMATE DEHYDROGENASE, CHLOROPLASTIC"/>
    <property type="match status" value="1"/>
</dbReference>
<dbReference type="EMBL" id="CP131059">
    <property type="protein sequence ID" value="WNY23798.1"/>
    <property type="molecule type" value="Genomic_DNA"/>
</dbReference>
<dbReference type="CDD" id="cd01065">
    <property type="entry name" value="NAD_bind_Shikimate_DH"/>
    <property type="match status" value="1"/>
</dbReference>
<organism evidence="5 6">
    <name type="scientific">Methanimicrococcus hongohii</name>
    <dbReference type="NCBI Taxonomy" id="3028295"/>
    <lineage>
        <taxon>Archaea</taxon>
        <taxon>Methanobacteriati</taxon>
        <taxon>Methanobacteriota</taxon>
        <taxon>Stenosarchaea group</taxon>
        <taxon>Methanomicrobia</taxon>
        <taxon>Methanosarcinales</taxon>
        <taxon>Methanosarcinaceae</taxon>
        <taxon>Methanimicrococcus</taxon>
    </lineage>
</organism>
<dbReference type="EC" id="1.1.1.25" evidence="1"/>
<comment type="subunit">
    <text evidence="1">Homodimer.</text>
</comment>
<feature type="binding site" evidence="1">
    <location>
        <begin position="159"/>
        <end position="164"/>
    </location>
    <ligand>
        <name>NADP(+)</name>
        <dbReference type="ChEBI" id="CHEBI:58349"/>
    </ligand>
</feature>
<dbReference type="PANTHER" id="PTHR21089">
    <property type="entry name" value="SHIKIMATE DEHYDROGENASE"/>
    <property type="match status" value="1"/>
</dbReference>
<dbReference type="InterPro" id="IPR006151">
    <property type="entry name" value="Shikm_DH/Glu-tRNA_Rdtase"/>
</dbReference>
<accession>A0AA97A250</accession>
<feature type="domain" description="Shikimate dehydrogenase substrate binding N-terminal" evidence="3">
    <location>
        <begin position="12"/>
        <end position="96"/>
    </location>
</feature>
<dbReference type="Pfam" id="PF01488">
    <property type="entry name" value="Shikimate_DH"/>
    <property type="match status" value="1"/>
</dbReference>
<dbReference type="Gene3D" id="3.40.50.10860">
    <property type="entry name" value="Leucine Dehydrogenase, chain A, domain 1"/>
    <property type="match status" value="1"/>
</dbReference>
<evidence type="ECO:0000259" key="3">
    <source>
        <dbReference type="Pfam" id="PF08501"/>
    </source>
</evidence>
<proteinExistence type="inferred from homology"/>
<dbReference type="InterPro" id="IPR022893">
    <property type="entry name" value="Shikimate_DH_fam"/>
</dbReference>
<sequence>MGNGMKNCKFGVFGYPITHSLSPIMQTAAFDALGMSNCEYKAYAVEPGNLMEEVLKAQAENFCGLNLTIPLKEKIIETGLIIPDDFSKKAGAVNTLHFKGGKDGEIYGYNTDAKGAAKALEYAGCDTFGKKILIIGAGGASKSISLYFGEAGNSLKIINRTAEKAQRLAEEIAEKTGNVNVFGGGFESGWDDLKEADVIIQTTELGMGKYEDVSVFDQLSLGKDETNNKTKDEMKDELIRECLENKTVFDIVYNPEETKFLREAKAAANVRALNGMMMLVFQGALSFEIWTGKKPDANVMKEAVLEALRSKSRHESE</sequence>
<dbReference type="InterPro" id="IPR013708">
    <property type="entry name" value="Shikimate_DH-bd_N"/>
</dbReference>
<dbReference type="Gene3D" id="3.40.50.720">
    <property type="entry name" value="NAD(P)-binding Rossmann-like Domain"/>
    <property type="match status" value="1"/>
</dbReference>
<feature type="domain" description="SDH C-terminal" evidence="4">
    <location>
        <begin position="278"/>
        <end position="305"/>
    </location>
</feature>
<feature type="binding site" evidence="1">
    <location>
        <begin position="136"/>
        <end position="140"/>
    </location>
    <ligand>
        <name>NADP(+)</name>
        <dbReference type="ChEBI" id="CHEBI:58349"/>
    </ligand>
</feature>
<evidence type="ECO:0000259" key="4">
    <source>
        <dbReference type="Pfam" id="PF18317"/>
    </source>
</evidence>
<dbReference type="GO" id="GO:0009423">
    <property type="term" value="P:chorismate biosynthetic process"/>
    <property type="evidence" value="ECO:0007669"/>
    <property type="project" value="UniProtKB-UniRule"/>
</dbReference>
<dbReference type="Pfam" id="PF18317">
    <property type="entry name" value="SDH_C"/>
    <property type="match status" value="1"/>
</dbReference>
<comment type="function">
    <text evidence="1">Involved in the biosynthesis of the chorismate, which leads to the biosynthesis of aromatic amino acids. Catalyzes the reversible NADPH linked reduction of 3-dehydroshikimate (DHSA) to yield shikimate (SA).</text>
</comment>
<dbReference type="HAMAP" id="MF_00222">
    <property type="entry name" value="Shikimate_DH_AroE"/>
    <property type="match status" value="1"/>
</dbReference>
<feature type="active site" description="Proton acceptor" evidence="1">
    <location>
        <position position="72"/>
    </location>
</feature>
<evidence type="ECO:0000256" key="1">
    <source>
        <dbReference type="HAMAP-Rule" id="MF_00222"/>
    </source>
</evidence>
<comment type="catalytic activity">
    <reaction evidence="1">
        <text>shikimate + NADP(+) = 3-dehydroshikimate + NADPH + H(+)</text>
        <dbReference type="Rhea" id="RHEA:17737"/>
        <dbReference type="ChEBI" id="CHEBI:15378"/>
        <dbReference type="ChEBI" id="CHEBI:16630"/>
        <dbReference type="ChEBI" id="CHEBI:36208"/>
        <dbReference type="ChEBI" id="CHEBI:57783"/>
        <dbReference type="ChEBI" id="CHEBI:58349"/>
        <dbReference type="EC" id="1.1.1.25"/>
    </reaction>
</comment>
<protein>
    <recommendedName>
        <fullName evidence="1">Shikimate dehydrogenase (NADP(+))</fullName>
        <shortName evidence="1">SDH</shortName>
        <ecNumber evidence="1">1.1.1.25</ecNumber>
    </recommendedName>
</protein>
<dbReference type="GO" id="GO:0004764">
    <property type="term" value="F:shikimate 3-dehydrogenase (NADP+) activity"/>
    <property type="evidence" value="ECO:0007669"/>
    <property type="project" value="UniProtKB-UniRule"/>
</dbReference>
<feature type="binding site" evidence="1">
    <location>
        <position position="112"/>
    </location>
    <ligand>
        <name>shikimate</name>
        <dbReference type="ChEBI" id="CHEBI:36208"/>
    </ligand>
</feature>
<dbReference type="GO" id="GO:0008652">
    <property type="term" value="P:amino acid biosynthetic process"/>
    <property type="evidence" value="ECO:0007669"/>
    <property type="project" value="UniProtKB-KW"/>
</dbReference>
<evidence type="ECO:0000313" key="6">
    <source>
        <dbReference type="Proteomes" id="UP001302978"/>
    </source>
</evidence>
<dbReference type="InterPro" id="IPR036291">
    <property type="entry name" value="NAD(P)-bd_dom_sf"/>
</dbReference>
<feature type="binding site" evidence="1">
    <location>
        <position position="282"/>
    </location>
    <ligand>
        <name>shikimate</name>
        <dbReference type="ChEBI" id="CHEBI:36208"/>
    </ligand>
</feature>
<dbReference type="Pfam" id="PF08501">
    <property type="entry name" value="Shikimate_dh_N"/>
    <property type="match status" value="1"/>
</dbReference>
<reference evidence="5 6" key="1">
    <citation type="submission" date="2023-07" db="EMBL/GenBank/DDBJ databases">
        <title>Closed genoem sequence of Methanomicrococcus sp. Hf6.</title>
        <authorList>
            <person name="Poehlein A."/>
            <person name="Protasov E."/>
            <person name="Platt K."/>
            <person name="Reeh H."/>
            <person name="Daniel R."/>
            <person name="Brune A."/>
        </authorList>
    </citation>
    <scope>NUCLEOTIDE SEQUENCE [LARGE SCALE GENOMIC DNA]</scope>
    <source>
        <strain evidence="5 6">Hf6</strain>
    </source>
</reference>